<gene>
    <name evidence="5" type="ORF">BOW53_02180</name>
</gene>
<dbReference type="AlphaFoldDB" id="A0A1T2L9T8"/>
<keyword evidence="6" id="KW-1185">Reference proteome</keyword>
<reference evidence="5 6" key="1">
    <citation type="submission" date="2016-11" db="EMBL/GenBank/DDBJ databases">
        <title>Mixed transmission modes and dynamic genome evolution in an obligate animal-bacterial symbiosis.</title>
        <authorList>
            <person name="Russell S.L."/>
            <person name="Corbett-Detig R.B."/>
            <person name="Cavanaugh C.M."/>
        </authorList>
    </citation>
    <scope>NUCLEOTIDE SEQUENCE [LARGE SCALE GENOMIC DNA]</scope>
    <source>
        <strain evidence="5">Sveles-Q1</strain>
    </source>
</reference>
<dbReference type="GO" id="GO:0008168">
    <property type="term" value="F:methyltransferase activity"/>
    <property type="evidence" value="ECO:0007669"/>
    <property type="project" value="UniProtKB-KW"/>
</dbReference>
<name>A0A1T2L9T8_9GAMM</name>
<sequence length="231" mass="25700">MSVETVPTFDQVWEEKYSDGHQQRYPWDVIVSFVLRNAPKGVERSQIRILEVGCGTASNLWFASREGFTVAGVDASESAIATARKRFAEDGLRGDLRVADFTDLPFEESSFDMVIDRGALTCAPFSGIQLALEEVRRVLKVGGLFFFNPYSDLHSSRAAGSSDADGLTREIDGGTLVGVGQISFLGRNQVEHALSKGWSVRSLQHMEYREMLSPDYLVHAEWRVVAEKFAK</sequence>
<evidence type="ECO:0000256" key="1">
    <source>
        <dbReference type="ARBA" id="ARBA00022603"/>
    </source>
</evidence>
<dbReference type="PANTHER" id="PTHR43464:SF19">
    <property type="entry name" value="UBIQUINONE BIOSYNTHESIS O-METHYLTRANSFERASE, MITOCHONDRIAL"/>
    <property type="match status" value="1"/>
</dbReference>
<evidence type="ECO:0000313" key="6">
    <source>
        <dbReference type="Proteomes" id="UP000191110"/>
    </source>
</evidence>
<keyword evidence="1" id="KW-0489">Methyltransferase</keyword>
<dbReference type="Gene3D" id="3.40.50.150">
    <property type="entry name" value="Vaccinia Virus protein VP39"/>
    <property type="match status" value="1"/>
</dbReference>
<proteinExistence type="predicted"/>
<keyword evidence="2" id="KW-0808">Transferase</keyword>
<evidence type="ECO:0000256" key="2">
    <source>
        <dbReference type="ARBA" id="ARBA00022679"/>
    </source>
</evidence>
<organism evidence="5 6">
    <name type="scientific">Solemya pervernicosa gill symbiont</name>
    <dbReference type="NCBI Taxonomy" id="642797"/>
    <lineage>
        <taxon>Bacteria</taxon>
        <taxon>Pseudomonadati</taxon>
        <taxon>Pseudomonadota</taxon>
        <taxon>Gammaproteobacteria</taxon>
        <taxon>sulfur-oxidizing symbionts</taxon>
    </lineage>
</organism>
<dbReference type="RefSeq" id="WP_172840070.1">
    <property type="nucleotide sequence ID" value="NZ_MPRL01000005.1"/>
</dbReference>
<dbReference type="Pfam" id="PF13649">
    <property type="entry name" value="Methyltransf_25"/>
    <property type="match status" value="1"/>
</dbReference>
<dbReference type="InterPro" id="IPR029063">
    <property type="entry name" value="SAM-dependent_MTases_sf"/>
</dbReference>
<keyword evidence="3" id="KW-0949">S-adenosyl-L-methionine</keyword>
<dbReference type="EMBL" id="MPRL01000005">
    <property type="protein sequence ID" value="OOZ41830.1"/>
    <property type="molecule type" value="Genomic_DNA"/>
</dbReference>
<dbReference type="Proteomes" id="UP000191110">
    <property type="component" value="Unassembled WGS sequence"/>
</dbReference>
<dbReference type="SUPFAM" id="SSF53335">
    <property type="entry name" value="S-adenosyl-L-methionine-dependent methyltransferases"/>
    <property type="match status" value="1"/>
</dbReference>
<comment type="caution">
    <text evidence="5">The sequence shown here is derived from an EMBL/GenBank/DDBJ whole genome shotgun (WGS) entry which is preliminary data.</text>
</comment>
<evidence type="ECO:0000256" key="3">
    <source>
        <dbReference type="ARBA" id="ARBA00022691"/>
    </source>
</evidence>
<accession>A0A1T2L9T8</accession>
<protein>
    <recommendedName>
        <fullName evidence="4">Methyltransferase domain-containing protein</fullName>
    </recommendedName>
</protein>
<dbReference type="GO" id="GO:0032259">
    <property type="term" value="P:methylation"/>
    <property type="evidence" value="ECO:0007669"/>
    <property type="project" value="UniProtKB-KW"/>
</dbReference>
<evidence type="ECO:0000313" key="5">
    <source>
        <dbReference type="EMBL" id="OOZ41830.1"/>
    </source>
</evidence>
<dbReference type="InterPro" id="IPR041698">
    <property type="entry name" value="Methyltransf_25"/>
</dbReference>
<dbReference type="CDD" id="cd02440">
    <property type="entry name" value="AdoMet_MTases"/>
    <property type="match status" value="1"/>
</dbReference>
<evidence type="ECO:0000259" key="4">
    <source>
        <dbReference type="Pfam" id="PF13649"/>
    </source>
</evidence>
<feature type="domain" description="Methyltransferase" evidence="4">
    <location>
        <begin position="49"/>
        <end position="143"/>
    </location>
</feature>
<dbReference type="PANTHER" id="PTHR43464">
    <property type="entry name" value="METHYLTRANSFERASE"/>
    <property type="match status" value="1"/>
</dbReference>